<name>A0A151HZ69_9HYME</name>
<evidence type="ECO:0000313" key="2">
    <source>
        <dbReference type="EMBL" id="KYM77005.1"/>
    </source>
</evidence>
<organism evidence="2 3">
    <name type="scientific">Atta colombica</name>
    <dbReference type="NCBI Taxonomy" id="520822"/>
    <lineage>
        <taxon>Eukaryota</taxon>
        <taxon>Metazoa</taxon>
        <taxon>Ecdysozoa</taxon>
        <taxon>Arthropoda</taxon>
        <taxon>Hexapoda</taxon>
        <taxon>Insecta</taxon>
        <taxon>Pterygota</taxon>
        <taxon>Neoptera</taxon>
        <taxon>Endopterygota</taxon>
        <taxon>Hymenoptera</taxon>
        <taxon>Apocrita</taxon>
        <taxon>Aculeata</taxon>
        <taxon>Formicoidea</taxon>
        <taxon>Formicidae</taxon>
        <taxon>Myrmicinae</taxon>
        <taxon>Atta</taxon>
    </lineage>
</organism>
<gene>
    <name evidence="2" type="ORF">ALC53_12615</name>
</gene>
<feature type="compositionally biased region" description="Basic and acidic residues" evidence="1">
    <location>
        <begin position="173"/>
        <end position="201"/>
    </location>
</feature>
<protein>
    <submittedName>
        <fullName evidence="2">Uncharacterized protein</fullName>
    </submittedName>
</protein>
<sequence length="215" mass="24043">MTSAPFELWSFAAVCAMRGACQPIPNSQGSRAKRCVPPTRECMRLRDLAESYGESSLYCTRNRESFGAGEEGKENQWLATRYMRSVMVQIRPCGFARVPVQQSTSMAIGIPAYLHALPNEKPTKTHRTNVVEPGSPFVRLLIGGCTDKTCRQRVGTYICIRFVDGVGSWRVNHEDEGGREWPDDRSGGDDEGEAIPRDTKRVLKRTQGRCRDVAQ</sequence>
<evidence type="ECO:0000313" key="3">
    <source>
        <dbReference type="Proteomes" id="UP000078540"/>
    </source>
</evidence>
<proteinExistence type="predicted"/>
<keyword evidence="3" id="KW-1185">Reference proteome</keyword>
<dbReference type="Proteomes" id="UP000078540">
    <property type="component" value="Unassembled WGS sequence"/>
</dbReference>
<feature type="region of interest" description="Disordered" evidence="1">
    <location>
        <begin position="173"/>
        <end position="215"/>
    </location>
</feature>
<accession>A0A151HZ69</accession>
<evidence type="ECO:0000256" key="1">
    <source>
        <dbReference type="SAM" id="MobiDB-lite"/>
    </source>
</evidence>
<dbReference type="AlphaFoldDB" id="A0A151HZ69"/>
<dbReference type="EMBL" id="KQ976712">
    <property type="protein sequence ID" value="KYM77005.1"/>
    <property type="molecule type" value="Genomic_DNA"/>
</dbReference>
<reference evidence="2 3" key="1">
    <citation type="submission" date="2015-09" db="EMBL/GenBank/DDBJ databases">
        <title>Atta colombica WGS genome.</title>
        <authorList>
            <person name="Nygaard S."/>
            <person name="Hu H."/>
            <person name="Boomsma J."/>
            <person name="Zhang G."/>
        </authorList>
    </citation>
    <scope>NUCLEOTIDE SEQUENCE [LARGE SCALE GENOMIC DNA]</scope>
    <source>
        <strain evidence="2">Treedump-2</strain>
        <tissue evidence="2">Whole body</tissue>
    </source>
</reference>